<accession>A0A1I0BR63</accession>
<dbReference type="GO" id="GO:0006261">
    <property type="term" value="P:DNA-templated DNA replication"/>
    <property type="evidence" value="ECO:0007669"/>
    <property type="project" value="TreeGrafter"/>
</dbReference>
<comment type="catalytic activity">
    <reaction evidence="8">
        <text>DNA(n) + a 2'-deoxyribonucleoside 5'-triphosphate = DNA(n+1) + diphosphate</text>
        <dbReference type="Rhea" id="RHEA:22508"/>
        <dbReference type="Rhea" id="RHEA-COMP:17339"/>
        <dbReference type="Rhea" id="RHEA-COMP:17340"/>
        <dbReference type="ChEBI" id="CHEBI:33019"/>
        <dbReference type="ChEBI" id="CHEBI:61560"/>
        <dbReference type="ChEBI" id="CHEBI:173112"/>
        <dbReference type="EC" id="2.7.7.7"/>
    </reaction>
</comment>
<organism evidence="12 13">
    <name type="scientific">Thorsellia anophelis DSM 18579</name>
    <dbReference type="NCBI Taxonomy" id="1123402"/>
    <lineage>
        <taxon>Bacteria</taxon>
        <taxon>Pseudomonadati</taxon>
        <taxon>Pseudomonadota</taxon>
        <taxon>Gammaproteobacteria</taxon>
        <taxon>Enterobacterales</taxon>
        <taxon>Thorselliaceae</taxon>
        <taxon>Thorsellia</taxon>
    </lineage>
</organism>
<gene>
    <name evidence="12" type="ORF">SAMN02583745_01347</name>
</gene>
<dbReference type="Pfam" id="PF14840">
    <property type="entry name" value="DNA_pol3_delt_C"/>
    <property type="match status" value="1"/>
</dbReference>
<evidence type="ECO:0000256" key="2">
    <source>
        <dbReference type="ARBA" id="ARBA00017703"/>
    </source>
</evidence>
<dbReference type="InterPro" id="IPR005790">
    <property type="entry name" value="DNA_polIII_delta"/>
</dbReference>
<comment type="similarity">
    <text evidence="7">Belongs to the DNA polymerase HolA subunit family.</text>
</comment>
<dbReference type="Proteomes" id="UP000242642">
    <property type="component" value="Unassembled WGS sequence"/>
</dbReference>
<evidence type="ECO:0000313" key="13">
    <source>
        <dbReference type="Proteomes" id="UP000242642"/>
    </source>
</evidence>
<dbReference type="RefSeq" id="WP_093318864.1">
    <property type="nucleotide sequence ID" value="NZ_FOHV01000008.1"/>
</dbReference>
<keyword evidence="5" id="KW-0235">DNA replication</keyword>
<protein>
    <recommendedName>
        <fullName evidence="2 9">DNA polymerase III subunit delta</fullName>
        <ecNumber evidence="1 9">2.7.7.7</ecNumber>
    </recommendedName>
</protein>
<keyword evidence="3" id="KW-0808">Transferase</keyword>
<dbReference type="InterPro" id="IPR008921">
    <property type="entry name" value="DNA_pol3_clamp-load_cplx_C"/>
</dbReference>
<dbReference type="SUPFAM" id="SSF48019">
    <property type="entry name" value="post-AAA+ oligomerization domain-like"/>
    <property type="match status" value="1"/>
</dbReference>
<dbReference type="CDD" id="cd18138">
    <property type="entry name" value="HLD_clamp_pol_III_delta"/>
    <property type="match status" value="1"/>
</dbReference>
<evidence type="ECO:0000256" key="5">
    <source>
        <dbReference type="ARBA" id="ARBA00022705"/>
    </source>
</evidence>
<evidence type="ECO:0000259" key="11">
    <source>
        <dbReference type="Pfam" id="PF14840"/>
    </source>
</evidence>
<feature type="domain" description="DNA polymerase III subunit delta C-terminal" evidence="11">
    <location>
        <begin position="220"/>
        <end position="340"/>
    </location>
</feature>
<dbReference type="EMBL" id="FOHV01000008">
    <property type="protein sequence ID" value="SET08773.1"/>
    <property type="molecule type" value="Genomic_DNA"/>
</dbReference>
<dbReference type="Gene3D" id="1.20.272.10">
    <property type="match status" value="1"/>
</dbReference>
<dbReference type="InterPro" id="IPR032780">
    <property type="entry name" value="DNA_pol3_delt_C"/>
</dbReference>
<evidence type="ECO:0000256" key="9">
    <source>
        <dbReference type="NCBIfam" id="TIGR01128"/>
    </source>
</evidence>
<dbReference type="GO" id="GO:0009360">
    <property type="term" value="C:DNA polymerase III complex"/>
    <property type="evidence" value="ECO:0007669"/>
    <property type="project" value="UniProtKB-UniRule"/>
</dbReference>
<feature type="domain" description="DNA polymerase III delta N-terminal" evidence="10">
    <location>
        <begin position="26"/>
        <end position="137"/>
    </location>
</feature>
<keyword evidence="6" id="KW-0239">DNA-directed DNA polymerase</keyword>
<evidence type="ECO:0000256" key="3">
    <source>
        <dbReference type="ARBA" id="ARBA00022679"/>
    </source>
</evidence>
<dbReference type="EC" id="2.7.7.7" evidence="1 9"/>
<keyword evidence="4" id="KW-0548">Nucleotidyltransferase</keyword>
<evidence type="ECO:0000256" key="1">
    <source>
        <dbReference type="ARBA" id="ARBA00012417"/>
    </source>
</evidence>
<keyword evidence="13" id="KW-1185">Reference proteome</keyword>
<dbReference type="SUPFAM" id="SSF52540">
    <property type="entry name" value="P-loop containing nucleoside triphosphate hydrolases"/>
    <property type="match status" value="1"/>
</dbReference>
<dbReference type="AlphaFoldDB" id="A0A1I0BR63"/>
<evidence type="ECO:0000256" key="7">
    <source>
        <dbReference type="ARBA" id="ARBA00034754"/>
    </source>
</evidence>
<reference evidence="13" key="1">
    <citation type="submission" date="2016-10" db="EMBL/GenBank/DDBJ databases">
        <authorList>
            <person name="Varghese N."/>
            <person name="Submissions S."/>
        </authorList>
    </citation>
    <scope>NUCLEOTIDE SEQUENCE [LARGE SCALE GENOMIC DNA]</scope>
    <source>
        <strain evidence="13">DSM 18579</strain>
    </source>
</reference>
<dbReference type="PANTHER" id="PTHR34388:SF1">
    <property type="entry name" value="DNA POLYMERASE III SUBUNIT DELTA"/>
    <property type="match status" value="1"/>
</dbReference>
<dbReference type="Pfam" id="PF06144">
    <property type="entry name" value="DNA_pol3_delta"/>
    <property type="match status" value="1"/>
</dbReference>
<dbReference type="OrthoDB" id="9770982at2"/>
<dbReference type="PANTHER" id="PTHR34388">
    <property type="entry name" value="DNA POLYMERASE III SUBUNIT DELTA"/>
    <property type="match status" value="1"/>
</dbReference>
<dbReference type="InterPro" id="IPR027417">
    <property type="entry name" value="P-loop_NTPase"/>
</dbReference>
<evidence type="ECO:0000256" key="6">
    <source>
        <dbReference type="ARBA" id="ARBA00022932"/>
    </source>
</evidence>
<dbReference type="GO" id="GO:0003677">
    <property type="term" value="F:DNA binding"/>
    <property type="evidence" value="ECO:0007669"/>
    <property type="project" value="InterPro"/>
</dbReference>
<dbReference type="Gene3D" id="3.40.50.300">
    <property type="entry name" value="P-loop containing nucleotide triphosphate hydrolases"/>
    <property type="match status" value="1"/>
</dbReference>
<name>A0A1I0BR63_9GAMM</name>
<sequence>MRLYDNQLITSHLSQPEPKGKLRPKYLITGTELLLVEESAQAILSRAKTEGFSEHDSFNIEAKTDWNSIFSLCEGLSLFSDRRIISIQLPESSITASIGEKLIELSTLLHQDILLIIKLPKPTKALENSKWYKALFNDDTITVICVTPNRENLSTWVDRRAKNIGLKLELEAIHELCYHYEGNLLALSQMLNNLSLLFTDKLVTAINLKNILFDAAHFTPYHWIDALLLGKAKRSLHILQQLKKEEFEPIILIRTLQTELIQMIKMSSQLSQTDIRSIFDHFKIWQNRRNFYTEALKRLSFTQLSIALSSLAELEIQIKSDYSANIWSDLNDISLLICSKKPLHKTNLIIQ</sequence>
<dbReference type="STRING" id="1123402.SAMN02583745_01347"/>
<dbReference type="InterPro" id="IPR010372">
    <property type="entry name" value="DNA_pol3_delta_N"/>
</dbReference>
<proteinExistence type="inferred from homology"/>
<evidence type="ECO:0000256" key="4">
    <source>
        <dbReference type="ARBA" id="ARBA00022695"/>
    </source>
</evidence>
<evidence type="ECO:0000313" key="12">
    <source>
        <dbReference type="EMBL" id="SET08773.1"/>
    </source>
</evidence>
<evidence type="ECO:0000259" key="10">
    <source>
        <dbReference type="Pfam" id="PF06144"/>
    </source>
</evidence>
<dbReference type="GO" id="GO:0003887">
    <property type="term" value="F:DNA-directed DNA polymerase activity"/>
    <property type="evidence" value="ECO:0007669"/>
    <property type="project" value="UniProtKB-UniRule"/>
</dbReference>
<dbReference type="NCBIfam" id="TIGR01128">
    <property type="entry name" value="holA"/>
    <property type="match status" value="1"/>
</dbReference>
<evidence type="ECO:0000256" key="8">
    <source>
        <dbReference type="ARBA" id="ARBA00049244"/>
    </source>
</evidence>